<name>A0A821TNE0_9BILA</name>
<evidence type="ECO:0000256" key="1">
    <source>
        <dbReference type="SAM" id="MobiDB-lite"/>
    </source>
</evidence>
<feature type="region of interest" description="Disordered" evidence="1">
    <location>
        <begin position="59"/>
        <end position="84"/>
    </location>
</feature>
<dbReference type="AlphaFoldDB" id="A0A821TNE0"/>
<keyword evidence="3" id="KW-1185">Reference proteome</keyword>
<evidence type="ECO:0000313" key="2">
    <source>
        <dbReference type="EMBL" id="CAF4873297.1"/>
    </source>
</evidence>
<evidence type="ECO:0000313" key="3">
    <source>
        <dbReference type="Proteomes" id="UP000663873"/>
    </source>
</evidence>
<sequence length="84" mass="9520">MNSPSPKPFKKSQNLLRKVGQKVEQTFNLANPNIFHGSLSSLIDLPDSALRRGVKDRNLSREDTVSLQNLPEYSPKSPKVKFRK</sequence>
<dbReference type="EMBL" id="CAJOBP010068074">
    <property type="protein sequence ID" value="CAF4873297.1"/>
    <property type="molecule type" value="Genomic_DNA"/>
</dbReference>
<organism evidence="2 3">
    <name type="scientific">Rotaria socialis</name>
    <dbReference type="NCBI Taxonomy" id="392032"/>
    <lineage>
        <taxon>Eukaryota</taxon>
        <taxon>Metazoa</taxon>
        <taxon>Spiralia</taxon>
        <taxon>Gnathifera</taxon>
        <taxon>Rotifera</taxon>
        <taxon>Eurotatoria</taxon>
        <taxon>Bdelloidea</taxon>
        <taxon>Philodinida</taxon>
        <taxon>Philodinidae</taxon>
        <taxon>Rotaria</taxon>
    </lineage>
</organism>
<reference evidence="2" key="1">
    <citation type="submission" date="2021-02" db="EMBL/GenBank/DDBJ databases">
        <authorList>
            <person name="Nowell W R."/>
        </authorList>
    </citation>
    <scope>NUCLEOTIDE SEQUENCE</scope>
</reference>
<gene>
    <name evidence="2" type="ORF">UJA718_LOCUS44373</name>
</gene>
<protein>
    <submittedName>
        <fullName evidence="2">Uncharacterized protein</fullName>
    </submittedName>
</protein>
<proteinExistence type="predicted"/>
<accession>A0A821TNE0</accession>
<comment type="caution">
    <text evidence="2">The sequence shown here is derived from an EMBL/GenBank/DDBJ whole genome shotgun (WGS) entry which is preliminary data.</text>
</comment>
<feature type="non-terminal residue" evidence="2">
    <location>
        <position position="84"/>
    </location>
</feature>
<dbReference type="Proteomes" id="UP000663873">
    <property type="component" value="Unassembled WGS sequence"/>
</dbReference>